<feature type="compositionally biased region" description="Low complexity" evidence="2">
    <location>
        <begin position="625"/>
        <end position="637"/>
    </location>
</feature>
<dbReference type="Proteomes" id="UP000297245">
    <property type="component" value="Unassembled WGS sequence"/>
</dbReference>
<sequence>MNWLSSLFSSGSSSSRKGQAIHSTHEAFSIPTHSPVFGPTHPDAFNPDTLNTPDTASYSYPPPSPVTYGYLPTHSRSRPASLLPTHRDSLHTPMHSPTPYPPLATTWNRLRMWLSREYPELGDTLNYGILPEDLAQIEMQFGFALPPAVRESYLAVDGQEAESSAGCSEGLFFGLTLLPLEDVLEEWRFWREVDEDPSTGGNAQLREAMSSIPSGWIRREYSQRGWIPLIADKSGNYIGVDLNPGEGGAIGQVIIFGRDFDTKIVLFNGDGTAGWAKWLAAFVEDLETGEGFEIGNLDDSEGSEDGVGYESYYHDGTGRGQGDGGGDSSSAGGLRLVGEYKGWNVLEAWADRSVRKWHETGVISEAIEDEKKTHTEKLSITSLDLNQESAAEVAIPVLGQVTEEEESAGSIATPVATAAPTTVTSSVPARKSPQNLPTISVTKPPVPLPVELPTPRDIVALPSPPDSTHSSFDEDRETIGIRGRRERPRDIEEGLFSPSSNVKSSSPTTPVSTSGAPAMSKRMSPPDLMEEDTEVLETTPIIQPSSLSSPVSSQEPFSNSNEESLIDADTPAEPETGVEDITATEVDPDVTIRLVGGGGSSGLVSEEQDEEANGFELGNETDGDAASITSAASVTSEVKTEEKKHKHKKSKSLASLKKFVGKKKDSVSSIKDKEATVTEETK</sequence>
<dbReference type="InterPro" id="IPR051873">
    <property type="entry name" value="KNR4/SMI1_regulator"/>
</dbReference>
<name>A0A4S8MXU5_DENBC</name>
<feature type="region of interest" description="Disordered" evidence="2">
    <location>
        <begin position="422"/>
        <end position="442"/>
    </location>
</feature>
<feature type="region of interest" description="Disordered" evidence="2">
    <location>
        <begin position="1"/>
        <end position="58"/>
    </location>
</feature>
<evidence type="ECO:0000256" key="1">
    <source>
        <dbReference type="ARBA" id="ARBA00005303"/>
    </source>
</evidence>
<feature type="domain" description="Knr4/Smi1-like" evidence="3">
    <location>
        <begin position="128"/>
        <end position="352"/>
    </location>
</feature>
<dbReference type="SUPFAM" id="SSF160631">
    <property type="entry name" value="SMI1/KNR4-like"/>
    <property type="match status" value="1"/>
</dbReference>
<dbReference type="SMART" id="SM00860">
    <property type="entry name" value="SMI1_KNR4"/>
    <property type="match status" value="1"/>
</dbReference>
<dbReference type="PANTHER" id="PTHR47432">
    <property type="entry name" value="CELL WALL ASSEMBLY REGULATOR SMI1"/>
    <property type="match status" value="1"/>
</dbReference>
<dbReference type="OrthoDB" id="2305498at2759"/>
<dbReference type="GO" id="GO:0070880">
    <property type="term" value="P:fungal-type cell wall beta-glucan biosynthetic process"/>
    <property type="evidence" value="ECO:0007669"/>
    <property type="project" value="TreeGrafter"/>
</dbReference>
<dbReference type="AlphaFoldDB" id="A0A4S8MXU5"/>
<dbReference type="EMBL" id="ML179036">
    <property type="protein sequence ID" value="THV07941.1"/>
    <property type="molecule type" value="Genomic_DNA"/>
</dbReference>
<feature type="compositionally biased region" description="Acidic residues" evidence="2">
    <location>
        <begin position="564"/>
        <end position="578"/>
    </location>
</feature>
<dbReference type="PANTHER" id="PTHR47432:SF1">
    <property type="entry name" value="CELL WALL ASSEMBLY REGULATOR SMI1"/>
    <property type="match status" value="1"/>
</dbReference>
<proteinExistence type="inferred from homology"/>
<dbReference type="InterPro" id="IPR009203">
    <property type="entry name" value="Knr4/Smi1"/>
</dbReference>
<feature type="region of interest" description="Disordered" evidence="2">
    <location>
        <begin position="454"/>
        <end position="682"/>
    </location>
</feature>
<dbReference type="InterPro" id="IPR037883">
    <property type="entry name" value="Knr4/Smi1-like_sf"/>
</dbReference>
<evidence type="ECO:0000313" key="4">
    <source>
        <dbReference type="EMBL" id="THV07941.1"/>
    </source>
</evidence>
<evidence type="ECO:0000256" key="2">
    <source>
        <dbReference type="SAM" id="MobiDB-lite"/>
    </source>
</evidence>
<keyword evidence="5" id="KW-1185">Reference proteome</keyword>
<comment type="similarity">
    <text evidence="1">Belongs to the KNR4/SMI1 family.</text>
</comment>
<dbReference type="GO" id="GO:0043332">
    <property type="term" value="C:mating projection tip"/>
    <property type="evidence" value="ECO:0007669"/>
    <property type="project" value="TreeGrafter"/>
</dbReference>
<feature type="compositionally biased region" description="Gly residues" evidence="2">
    <location>
        <begin position="318"/>
        <end position="327"/>
    </location>
</feature>
<feature type="compositionally biased region" description="Low complexity" evidence="2">
    <location>
        <begin position="497"/>
        <end position="514"/>
    </location>
</feature>
<evidence type="ECO:0000259" key="3">
    <source>
        <dbReference type="SMART" id="SM00860"/>
    </source>
</evidence>
<feature type="region of interest" description="Disordered" evidence="2">
    <location>
        <begin position="77"/>
        <end position="98"/>
    </location>
</feature>
<feature type="compositionally biased region" description="Low complexity" evidence="2">
    <location>
        <begin position="1"/>
        <end position="15"/>
    </location>
</feature>
<accession>A0A4S8MXU5</accession>
<dbReference type="Pfam" id="PF09346">
    <property type="entry name" value="SMI1_KNR4"/>
    <property type="match status" value="1"/>
</dbReference>
<feature type="compositionally biased region" description="Low complexity" evidence="2">
    <location>
        <begin position="544"/>
        <end position="560"/>
    </location>
</feature>
<feature type="compositionally biased region" description="Acidic residues" evidence="2">
    <location>
        <begin position="294"/>
        <end position="304"/>
    </location>
</feature>
<feature type="compositionally biased region" description="Acidic residues" evidence="2">
    <location>
        <begin position="606"/>
        <end position="623"/>
    </location>
</feature>
<organism evidence="4 5">
    <name type="scientific">Dendrothele bispora (strain CBS 962.96)</name>
    <dbReference type="NCBI Taxonomy" id="1314807"/>
    <lineage>
        <taxon>Eukaryota</taxon>
        <taxon>Fungi</taxon>
        <taxon>Dikarya</taxon>
        <taxon>Basidiomycota</taxon>
        <taxon>Agaricomycotina</taxon>
        <taxon>Agaricomycetes</taxon>
        <taxon>Agaricomycetidae</taxon>
        <taxon>Agaricales</taxon>
        <taxon>Agaricales incertae sedis</taxon>
        <taxon>Dendrothele</taxon>
    </lineage>
</organism>
<feature type="region of interest" description="Disordered" evidence="2">
    <location>
        <begin position="294"/>
        <end position="330"/>
    </location>
</feature>
<dbReference type="InterPro" id="IPR018958">
    <property type="entry name" value="Knr4/Smi1-like_dom"/>
</dbReference>
<dbReference type="PIRSF" id="PIRSF017023">
    <property type="entry name" value="KNR4"/>
    <property type="match status" value="1"/>
</dbReference>
<feature type="compositionally biased region" description="Basic and acidic residues" evidence="2">
    <location>
        <begin position="662"/>
        <end position="682"/>
    </location>
</feature>
<reference evidence="4 5" key="1">
    <citation type="journal article" date="2019" name="Nat. Ecol. Evol.">
        <title>Megaphylogeny resolves global patterns of mushroom evolution.</title>
        <authorList>
            <person name="Varga T."/>
            <person name="Krizsan K."/>
            <person name="Foldi C."/>
            <person name="Dima B."/>
            <person name="Sanchez-Garcia M."/>
            <person name="Sanchez-Ramirez S."/>
            <person name="Szollosi G.J."/>
            <person name="Szarkandi J.G."/>
            <person name="Papp V."/>
            <person name="Albert L."/>
            <person name="Andreopoulos W."/>
            <person name="Angelini C."/>
            <person name="Antonin V."/>
            <person name="Barry K.W."/>
            <person name="Bougher N.L."/>
            <person name="Buchanan P."/>
            <person name="Buyck B."/>
            <person name="Bense V."/>
            <person name="Catcheside P."/>
            <person name="Chovatia M."/>
            <person name="Cooper J."/>
            <person name="Damon W."/>
            <person name="Desjardin D."/>
            <person name="Finy P."/>
            <person name="Geml J."/>
            <person name="Haridas S."/>
            <person name="Hughes K."/>
            <person name="Justo A."/>
            <person name="Karasinski D."/>
            <person name="Kautmanova I."/>
            <person name="Kiss B."/>
            <person name="Kocsube S."/>
            <person name="Kotiranta H."/>
            <person name="LaButti K.M."/>
            <person name="Lechner B.E."/>
            <person name="Liimatainen K."/>
            <person name="Lipzen A."/>
            <person name="Lukacs Z."/>
            <person name="Mihaltcheva S."/>
            <person name="Morgado L.N."/>
            <person name="Niskanen T."/>
            <person name="Noordeloos M.E."/>
            <person name="Ohm R.A."/>
            <person name="Ortiz-Santana B."/>
            <person name="Ovrebo C."/>
            <person name="Racz N."/>
            <person name="Riley R."/>
            <person name="Savchenko A."/>
            <person name="Shiryaev A."/>
            <person name="Soop K."/>
            <person name="Spirin V."/>
            <person name="Szebenyi C."/>
            <person name="Tomsovsky M."/>
            <person name="Tulloss R.E."/>
            <person name="Uehling J."/>
            <person name="Grigoriev I.V."/>
            <person name="Vagvolgyi C."/>
            <person name="Papp T."/>
            <person name="Martin F.M."/>
            <person name="Miettinen O."/>
            <person name="Hibbett D.S."/>
            <person name="Nagy L.G."/>
        </authorList>
    </citation>
    <scope>NUCLEOTIDE SEQUENCE [LARGE SCALE GENOMIC DNA]</scope>
    <source>
        <strain evidence="4 5">CBS 962.96</strain>
    </source>
</reference>
<protein>
    <recommendedName>
        <fullName evidence="3">Knr4/Smi1-like domain-containing protein</fullName>
    </recommendedName>
</protein>
<evidence type="ECO:0000313" key="5">
    <source>
        <dbReference type="Proteomes" id="UP000297245"/>
    </source>
</evidence>
<gene>
    <name evidence="4" type="ORF">K435DRAFT_741422</name>
</gene>